<gene>
    <name evidence="2" type="ORF">AUCHE_17_01720</name>
</gene>
<sequence>MPIGGPVLPRGSYSHPLVSADGSLVQRVGGKGAGPAPWAHAEQQRRDPEAGLHTQGQAVKQREGRPLVGLRLRRELLLSDIRIRSDAWDAVDERRESVEGPIQLEIGREEDDMVDGARLP</sequence>
<comment type="caution">
    <text evidence="2">The sequence shown here is derived from an EMBL/GenBank/DDBJ whole genome shotgun (WGS) entry which is preliminary data.</text>
</comment>
<keyword evidence="3" id="KW-1185">Reference proteome</keyword>
<evidence type="ECO:0000256" key="1">
    <source>
        <dbReference type="SAM" id="MobiDB-lite"/>
    </source>
</evidence>
<dbReference type="EMBL" id="BAGZ01000017">
    <property type="protein sequence ID" value="GAB78958.1"/>
    <property type="molecule type" value="Genomic_DNA"/>
</dbReference>
<organism evidence="2 3">
    <name type="scientific">Austwickia chelonae NBRC 105200</name>
    <dbReference type="NCBI Taxonomy" id="1184607"/>
    <lineage>
        <taxon>Bacteria</taxon>
        <taxon>Bacillati</taxon>
        <taxon>Actinomycetota</taxon>
        <taxon>Actinomycetes</taxon>
        <taxon>Micrococcales</taxon>
        <taxon>Dermatophilaceae</taxon>
        <taxon>Austwickia</taxon>
    </lineage>
</organism>
<dbReference type="Proteomes" id="UP000008495">
    <property type="component" value="Unassembled WGS sequence"/>
</dbReference>
<reference evidence="2 3" key="1">
    <citation type="submission" date="2012-08" db="EMBL/GenBank/DDBJ databases">
        <title>Whole genome shotgun sequence of Austwickia chelonae NBRC 105200.</title>
        <authorList>
            <person name="Yoshida I."/>
            <person name="Hosoyama A."/>
            <person name="Tsuchikane K."/>
            <person name="Katsumata H."/>
            <person name="Ando Y."/>
            <person name="Ohji S."/>
            <person name="Hamada M."/>
            <person name="Tamura T."/>
            <person name="Yamazoe A."/>
            <person name="Yamazaki S."/>
            <person name="Fujita N."/>
        </authorList>
    </citation>
    <scope>NUCLEOTIDE SEQUENCE [LARGE SCALE GENOMIC DNA]</scope>
    <source>
        <strain evidence="2 3">NBRC 105200</strain>
    </source>
</reference>
<evidence type="ECO:0000313" key="3">
    <source>
        <dbReference type="Proteomes" id="UP000008495"/>
    </source>
</evidence>
<name>K6V9P9_9MICO</name>
<evidence type="ECO:0000313" key="2">
    <source>
        <dbReference type="EMBL" id="GAB78958.1"/>
    </source>
</evidence>
<accession>K6V9P9</accession>
<proteinExistence type="predicted"/>
<protein>
    <submittedName>
        <fullName evidence="2">Uncharacterized protein</fullName>
    </submittedName>
</protein>
<dbReference type="AlphaFoldDB" id="K6V9P9"/>
<feature type="region of interest" description="Disordered" evidence="1">
    <location>
        <begin position="25"/>
        <end position="63"/>
    </location>
</feature>